<gene>
    <name evidence="1" type="ORF">PRA_mt0102</name>
</gene>
<accession>L8B9D0</accession>
<evidence type="ECO:0000313" key="1">
    <source>
        <dbReference type="EMBL" id="CCE89205.1"/>
    </source>
</evidence>
<name>L8B9D0_PHLRA</name>
<keyword evidence="1" id="KW-0496">Mitochondrion</keyword>
<geneLocation type="mitochondrion" evidence="1"/>
<dbReference type="RefSeq" id="YP_007374916.1">
    <property type="nucleotide sequence ID" value="NC_020148.1"/>
</dbReference>
<sequence length="314" mass="36511">MNRNLRFFDNVADLNINQEGVLNQEINLNREMIVFNRELLQEEKDRLEQFCNNLDNTSTSFAESFPNYDPNDGIFFIKIFSNVVDWFKNTKVGKAEIEKIKSTPLNENIEKNILEKDVILENDEMASQMSGSIVNNFKSLRDLYGGNNPLGPKLNTPVVSNIQEQVVEPVKELAYNLPDLIGNLTLNQIYNFFMTFDYSVIINHAHEIKFFPFRLVPGLIIYKALTNMYVSKAYPMSHYHLIKNTRLKENWLLERQKNIRLFMLFYGPILTFSFFKMSHGAIGDLVQINAIINKDNSEESIANSIFSFLFFLKK</sequence>
<organism evidence="1">
    <name type="scientific">Phlebia radiata</name>
    <name type="common">White-rot fungus</name>
    <dbReference type="NCBI Taxonomy" id="5308"/>
    <lineage>
        <taxon>Eukaryota</taxon>
        <taxon>Fungi</taxon>
        <taxon>Dikarya</taxon>
        <taxon>Basidiomycota</taxon>
        <taxon>Agaricomycotina</taxon>
        <taxon>Agaricomycetes</taxon>
        <taxon>Polyporales</taxon>
        <taxon>Meruliaceae</taxon>
        <taxon>Phlebia</taxon>
    </lineage>
</organism>
<proteinExistence type="predicted"/>
<dbReference type="GeneID" id="14469591"/>
<reference evidence="1" key="1">
    <citation type="journal article" date="2014" name="PLoS ONE">
        <title>Mitochondrial Genome of Phlebia radiata Is the Second Largest (156 kbp) among Fungi and Features Signs of Genome Flexibility and Recent Recombination Events.</title>
        <authorList>
            <person name="Salavirta H."/>
            <person name="Oksanen I."/>
            <person name="Kuuskeri J."/>
            <person name="Makela M."/>
            <person name="Laine P."/>
            <person name="Paulin L."/>
            <person name="Lundell T."/>
        </authorList>
    </citation>
    <scope>NUCLEOTIDE SEQUENCE</scope>
    <source>
        <strain evidence="1">79</strain>
    </source>
</reference>
<dbReference type="EMBL" id="HE613568">
    <property type="protein sequence ID" value="CCE89205.1"/>
    <property type="molecule type" value="Genomic_DNA"/>
</dbReference>
<dbReference type="AlphaFoldDB" id="L8B9D0"/>
<protein>
    <submittedName>
        <fullName evidence="1">Uncharacterized protein</fullName>
    </submittedName>
</protein>